<dbReference type="EMBL" id="FNEJ01000002">
    <property type="protein sequence ID" value="SDI23566.1"/>
    <property type="molecule type" value="Genomic_DNA"/>
</dbReference>
<organism evidence="1 2">
    <name type="scientific">Salipiger marinus</name>
    <dbReference type="NCBI Taxonomy" id="555512"/>
    <lineage>
        <taxon>Bacteria</taxon>
        <taxon>Pseudomonadati</taxon>
        <taxon>Pseudomonadota</taxon>
        <taxon>Alphaproteobacteria</taxon>
        <taxon>Rhodobacterales</taxon>
        <taxon>Roseobacteraceae</taxon>
        <taxon>Salipiger</taxon>
    </lineage>
</organism>
<protein>
    <submittedName>
        <fullName evidence="1">Uncharacterized protein</fullName>
    </submittedName>
</protein>
<keyword evidence="2" id="KW-1185">Reference proteome</keyword>
<dbReference type="STRING" id="555512.SAMN04487993_1002180"/>
<proteinExistence type="predicted"/>
<dbReference type="AlphaFoldDB" id="A0A1G8IXI7"/>
<dbReference type="Proteomes" id="UP000199093">
    <property type="component" value="Unassembled WGS sequence"/>
</dbReference>
<evidence type="ECO:0000313" key="1">
    <source>
        <dbReference type="EMBL" id="SDI23566.1"/>
    </source>
</evidence>
<gene>
    <name evidence="1" type="ORF">SAMN04487993_1002180</name>
</gene>
<accession>A0A1G8IXI7</accession>
<reference evidence="1 2" key="1">
    <citation type="submission" date="2016-10" db="EMBL/GenBank/DDBJ databases">
        <authorList>
            <person name="de Groot N.N."/>
        </authorList>
    </citation>
    <scope>NUCLEOTIDE SEQUENCE [LARGE SCALE GENOMIC DNA]</scope>
    <source>
        <strain evidence="1 2">DSM 26424</strain>
    </source>
</reference>
<evidence type="ECO:0000313" key="2">
    <source>
        <dbReference type="Proteomes" id="UP000199093"/>
    </source>
</evidence>
<name>A0A1G8IXI7_9RHOB</name>
<sequence>MRAEGWRKAKTVGAGLLGLDPVLQRWKITRASCLVPRASCLVPRASCLVPRASRLAPRGADLMRQVFVVMLDRRAQCARFVDHHGKLCGRKGDALPRRGLGEFLLGRVGCSLPLLRLRARARPERAAELVGKGNPRGLRLRSLCGFGHARCAAEPVLRCGPCMDRGADHPATASPLRGCRAAGALCIRAPRSWRDLRARFSARLPPSGAGPGARAGVLPAMALAPQAPAFRFAAPGGWLRGGILRRSSASLARGVFCRDGVVELARLATGRPVLRRPEAGGPCWPGSVSG</sequence>